<dbReference type="Gene3D" id="3.90.245.10">
    <property type="entry name" value="Ribonucleoside hydrolase-like"/>
    <property type="match status" value="1"/>
</dbReference>
<sequence length="303" mass="31620">MLLIDTDPGLDDAHALAIALARTDPADLALTTVAGNVGIDHVTRNAQRLVGTISPTVPIYVGASGPLLGNPVLAEHIHGADGFGGTPWDDSDLPPVHPQHAVQAILELADTHGEDLRIVALGPLTNLALAIRIDPTLPQRIGPVVAMGGTPSGLGNASINAEFNIYADPYAAEIVLATVPELTLITWDLALAVRFSRAEMAQMVAGSSPAAVAVRTLHEHRVATDAAYRDAADYGRCDPLAMAVALHPGVVTDAAHHAVVVGHDGGLGHGVTAVDWRDARTDRPRLTIPQTLDRTAVLDLLTL</sequence>
<accession>A0A1H5MRF4</accession>
<evidence type="ECO:0000259" key="1">
    <source>
        <dbReference type="Pfam" id="PF01156"/>
    </source>
</evidence>
<dbReference type="Pfam" id="PF01156">
    <property type="entry name" value="IU_nuc_hydro"/>
    <property type="match status" value="1"/>
</dbReference>
<dbReference type="InterPro" id="IPR001910">
    <property type="entry name" value="Inosine/uridine_hydrolase_dom"/>
</dbReference>
<dbReference type="InterPro" id="IPR052775">
    <property type="entry name" value="IUN_hydrolase"/>
</dbReference>
<dbReference type="SUPFAM" id="SSF53590">
    <property type="entry name" value="Nucleoside hydrolase"/>
    <property type="match status" value="1"/>
</dbReference>
<dbReference type="Proteomes" id="UP000199220">
    <property type="component" value="Unassembled WGS sequence"/>
</dbReference>
<keyword evidence="3" id="KW-1185">Reference proteome</keyword>
<dbReference type="EMBL" id="FNTX01000002">
    <property type="protein sequence ID" value="SEE91307.1"/>
    <property type="molecule type" value="Genomic_DNA"/>
</dbReference>
<dbReference type="AlphaFoldDB" id="A0A1H5MRF4"/>
<reference evidence="3" key="1">
    <citation type="submission" date="2016-10" db="EMBL/GenBank/DDBJ databases">
        <authorList>
            <person name="Varghese N."/>
            <person name="Submissions S."/>
        </authorList>
    </citation>
    <scope>NUCLEOTIDE SEQUENCE [LARGE SCALE GENOMIC DNA]</scope>
    <source>
        <strain evidence="3">DSM 21368</strain>
    </source>
</reference>
<dbReference type="PANTHER" id="PTHR46190">
    <property type="entry name" value="SI:CH211-201H21.5-RELATED"/>
    <property type="match status" value="1"/>
</dbReference>
<dbReference type="GO" id="GO:0016799">
    <property type="term" value="F:hydrolase activity, hydrolyzing N-glycosyl compounds"/>
    <property type="evidence" value="ECO:0007669"/>
    <property type="project" value="InterPro"/>
</dbReference>
<organism evidence="2 3">
    <name type="scientific">Ruania alba</name>
    <dbReference type="NCBI Taxonomy" id="648782"/>
    <lineage>
        <taxon>Bacteria</taxon>
        <taxon>Bacillati</taxon>
        <taxon>Actinomycetota</taxon>
        <taxon>Actinomycetes</taxon>
        <taxon>Micrococcales</taxon>
        <taxon>Ruaniaceae</taxon>
        <taxon>Ruania</taxon>
    </lineage>
</organism>
<name>A0A1H5MRF4_9MICO</name>
<dbReference type="PANTHER" id="PTHR46190:SF1">
    <property type="entry name" value="SI:CH211-201H21.5"/>
    <property type="match status" value="1"/>
</dbReference>
<feature type="domain" description="Inosine/uridine-preferring nucleoside hydrolase" evidence="1">
    <location>
        <begin position="2"/>
        <end position="298"/>
    </location>
</feature>
<protein>
    <submittedName>
        <fullName evidence="2">Purine nucleosidase</fullName>
    </submittedName>
</protein>
<dbReference type="STRING" id="648782.SAMN04488554_3544"/>
<dbReference type="OrthoDB" id="9797882at2"/>
<evidence type="ECO:0000313" key="2">
    <source>
        <dbReference type="EMBL" id="SEE91307.1"/>
    </source>
</evidence>
<gene>
    <name evidence="2" type="ORF">SAMN04488554_3544</name>
</gene>
<dbReference type="InterPro" id="IPR036452">
    <property type="entry name" value="Ribo_hydro-like"/>
</dbReference>
<dbReference type="RefSeq" id="WP_089774316.1">
    <property type="nucleotide sequence ID" value="NZ_FNTX01000002.1"/>
</dbReference>
<proteinExistence type="predicted"/>
<evidence type="ECO:0000313" key="3">
    <source>
        <dbReference type="Proteomes" id="UP000199220"/>
    </source>
</evidence>